<feature type="transmembrane region" description="Helical" evidence="1">
    <location>
        <begin position="53"/>
        <end position="78"/>
    </location>
</feature>
<reference evidence="3" key="1">
    <citation type="submission" date="2023-03" db="EMBL/GenBank/DDBJ databases">
        <title>Massive genome expansion in bonnet fungi (Mycena s.s.) driven by repeated elements and novel gene families across ecological guilds.</title>
        <authorList>
            <consortium name="Lawrence Berkeley National Laboratory"/>
            <person name="Harder C.B."/>
            <person name="Miyauchi S."/>
            <person name="Viragh M."/>
            <person name="Kuo A."/>
            <person name="Thoen E."/>
            <person name="Andreopoulos B."/>
            <person name="Lu D."/>
            <person name="Skrede I."/>
            <person name="Drula E."/>
            <person name="Henrissat B."/>
            <person name="Morin E."/>
            <person name="Kohler A."/>
            <person name="Barry K."/>
            <person name="LaButti K."/>
            <person name="Morin E."/>
            <person name="Salamov A."/>
            <person name="Lipzen A."/>
            <person name="Mereny Z."/>
            <person name="Hegedus B."/>
            <person name="Baldrian P."/>
            <person name="Stursova M."/>
            <person name="Weitz H."/>
            <person name="Taylor A."/>
            <person name="Grigoriev I.V."/>
            <person name="Nagy L.G."/>
            <person name="Martin F."/>
            <person name="Kauserud H."/>
        </authorList>
    </citation>
    <scope>NUCLEOTIDE SEQUENCE</scope>
    <source>
        <strain evidence="3">CBHHK182m</strain>
    </source>
</reference>
<organism evidence="3 4">
    <name type="scientific">Mycena metata</name>
    <dbReference type="NCBI Taxonomy" id="1033252"/>
    <lineage>
        <taxon>Eukaryota</taxon>
        <taxon>Fungi</taxon>
        <taxon>Dikarya</taxon>
        <taxon>Basidiomycota</taxon>
        <taxon>Agaricomycotina</taxon>
        <taxon>Agaricomycetes</taxon>
        <taxon>Agaricomycetidae</taxon>
        <taxon>Agaricales</taxon>
        <taxon>Marasmiineae</taxon>
        <taxon>Mycenaceae</taxon>
        <taxon>Mycena</taxon>
    </lineage>
</organism>
<evidence type="ECO:0000313" key="4">
    <source>
        <dbReference type="Proteomes" id="UP001215598"/>
    </source>
</evidence>
<feature type="transmembrane region" description="Helical" evidence="1">
    <location>
        <begin position="135"/>
        <end position="158"/>
    </location>
</feature>
<gene>
    <name evidence="3" type="ORF">B0H16DRAFT_114575</name>
</gene>
<evidence type="ECO:0000256" key="1">
    <source>
        <dbReference type="SAM" id="Phobius"/>
    </source>
</evidence>
<keyword evidence="1" id="KW-1133">Transmembrane helix</keyword>
<dbReference type="Pfam" id="PF20152">
    <property type="entry name" value="DUF6534"/>
    <property type="match status" value="1"/>
</dbReference>
<accession>A0AAD7JXF9</accession>
<feature type="transmembrane region" description="Helical" evidence="1">
    <location>
        <begin position="20"/>
        <end position="46"/>
    </location>
</feature>
<proteinExistence type="predicted"/>
<protein>
    <recommendedName>
        <fullName evidence="2">DUF6534 domain-containing protein</fullName>
    </recommendedName>
</protein>
<feature type="transmembrane region" description="Helical" evidence="1">
    <location>
        <begin position="243"/>
        <end position="263"/>
    </location>
</feature>
<feature type="transmembrane region" description="Helical" evidence="1">
    <location>
        <begin position="98"/>
        <end position="123"/>
    </location>
</feature>
<dbReference type="EMBL" id="JARKIB010000012">
    <property type="protein sequence ID" value="KAJ7773909.1"/>
    <property type="molecule type" value="Genomic_DNA"/>
</dbReference>
<evidence type="ECO:0000313" key="3">
    <source>
        <dbReference type="EMBL" id="KAJ7773909.1"/>
    </source>
</evidence>
<dbReference type="PANTHER" id="PTHR40465">
    <property type="entry name" value="CHROMOSOME 1, WHOLE GENOME SHOTGUN SEQUENCE"/>
    <property type="match status" value="1"/>
</dbReference>
<sequence length="349" mass="37820">MSPPLPILAAEASPPAFAHIFAPAFWGFCVSVLLFGVTALQGYLYFTHYNDKLWIGLLAGGMITLDILSMALISQSMYHYILPHFGSLAPLSTITPELTVECLISALLTFGSQMYFAYQLFIVRRPGIIARLANLSLVTFGTIGLGTGIGFAALMFMFPQEVFANRNHTLAILAGVSKGFSAGANIVATIAMCSFLSLADTGLPPGSNMTDTILHLLINRAILVSVAQTCLLVTFFATSNHLWWLAFHIPTTKLYVTTFFAMLNARDSVNFTPGHVSSLIESANHDRGSAIRYAPYEKPVGDGEYDLDSPRMGNGLDSPRFAKPEVDSPRFAKPAIYVTTTVESSTAEI</sequence>
<feature type="transmembrane region" description="Helical" evidence="1">
    <location>
        <begin position="170"/>
        <end position="196"/>
    </location>
</feature>
<dbReference type="Proteomes" id="UP001215598">
    <property type="component" value="Unassembled WGS sequence"/>
</dbReference>
<feature type="domain" description="DUF6534" evidence="2">
    <location>
        <begin position="181"/>
        <end position="268"/>
    </location>
</feature>
<dbReference type="AlphaFoldDB" id="A0AAD7JXF9"/>
<keyword evidence="4" id="KW-1185">Reference proteome</keyword>
<name>A0AAD7JXF9_9AGAR</name>
<comment type="caution">
    <text evidence="3">The sequence shown here is derived from an EMBL/GenBank/DDBJ whole genome shotgun (WGS) entry which is preliminary data.</text>
</comment>
<feature type="transmembrane region" description="Helical" evidence="1">
    <location>
        <begin position="217"/>
        <end position="237"/>
    </location>
</feature>
<keyword evidence="1" id="KW-0472">Membrane</keyword>
<evidence type="ECO:0000259" key="2">
    <source>
        <dbReference type="Pfam" id="PF20152"/>
    </source>
</evidence>
<dbReference type="InterPro" id="IPR045339">
    <property type="entry name" value="DUF6534"/>
</dbReference>
<keyword evidence="1" id="KW-0812">Transmembrane</keyword>
<dbReference type="PANTHER" id="PTHR40465:SF1">
    <property type="entry name" value="DUF6534 DOMAIN-CONTAINING PROTEIN"/>
    <property type="match status" value="1"/>
</dbReference>